<evidence type="ECO:0000313" key="1">
    <source>
        <dbReference type="EMBL" id="ODH39361.1"/>
    </source>
</evidence>
<accession>A0A1D2JK30</accession>
<evidence type="ECO:0000313" key="2">
    <source>
        <dbReference type="Proteomes" id="UP000242814"/>
    </source>
</evidence>
<dbReference type="EMBL" id="LZYO01000053">
    <property type="protein sequence ID" value="ODH39361.1"/>
    <property type="molecule type" value="Genomic_DNA"/>
</dbReference>
<gene>
    <name evidence="1" type="ORF">ACO22_01929</name>
</gene>
<organism evidence="1 2">
    <name type="scientific">Paracoccidioides brasiliensis</name>
    <dbReference type="NCBI Taxonomy" id="121759"/>
    <lineage>
        <taxon>Eukaryota</taxon>
        <taxon>Fungi</taxon>
        <taxon>Dikarya</taxon>
        <taxon>Ascomycota</taxon>
        <taxon>Pezizomycotina</taxon>
        <taxon>Eurotiomycetes</taxon>
        <taxon>Eurotiomycetidae</taxon>
        <taxon>Onygenales</taxon>
        <taxon>Ajellomycetaceae</taxon>
        <taxon>Paracoccidioides</taxon>
    </lineage>
</organism>
<protein>
    <submittedName>
        <fullName evidence="1">Uncharacterized protein</fullName>
    </submittedName>
</protein>
<dbReference type="Proteomes" id="UP000242814">
    <property type="component" value="Unassembled WGS sequence"/>
</dbReference>
<dbReference type="AlphaFoldDB" id="A0A1D2JK30"/>
<dbReference type="InterPro" id="IPR053230">
    <property type="entry name" value="Trans_reg_galc"/>
</dbReference>
<sequence length="227" mass="25442">MHSLSSIQSASSSPITLWTVFFRSLRLDSIIVETLEEQLYSSNIGSRTWAKVQKLVIDLDKKLNQWRHNLPAGLLGLATRFQPVPTPSKRMDEDAASCCLSAARNLIMLLHLNIHRPSLNMSTSWWCVLHYIVQAGTILIMELSMDYLHTPNATEDLITESSSVLQWIQALPATSIPARPAYINSSRLLSLALVKIGKERPPIVMRFMVKDTSVVPSADHNTFPHPT</sequence>
<comment type="caution">
    <text evidence="1">The sequence shown here is derived from an EMBL/GenBank/DDBJ whole genome shotgun (WGS) entry which is preliminary data.</text>
</comment>
<proteinExistence type="predicted"/>
<dbReference type="VEuPathDB" id="FungiDB:PABG_05918"/>
<dbReference type="PANTHER" id="PTHR47654">
    <property type="entry name" value="ZN(II)2CYS6 TRANSCRIPTION FACTOR (EUROFUNG)-RELATED"/>
    <property type="match status" value="1"/>
</dbReference>
<dbReference type="CDD" id="cd12148">
    <property type="entry name" value="fungal_TF_MHR"/>
    <property type="match status" value="1"/>
</dbReference>
<name>A0A1D2JK30_PARBR</name>
<dbReference type="PANTHER" id="PTHR47654:SF5">
    <property type="entry name" value="TRANSCRIPTION FACTOR DOMAIN-CONTAINING PROTEIN"/>
    <property type="match status" value="1"/>
</dbReference>
<reference evidence="1 2" key="1">
    <citation type="submission" date="2016-06" db="EMBL/GenBank/DDBJ databases">
        <authorList>
            <person name="Kjaerup R.B."/>
            <person name="Dalgaard T.S."/>
            <person name="Juul-Madsen H.R."/>
        </authorList>
    </citation>
    <scope>NUCLEOTIDE SEQUENCE [LARGE SCALE GENOMIC DNA]</scope>
    <source>
        <strain evidence="1 2">Pb300</strain>
    </source>
</reference>